<evidence type="ECO:0000256" key="3">
    <source>
        <dbReference type="ARBA" id="ARBA00023002"/>
    </source>
</evidence>
<evidence type="ECO:0000313" key="5">
    <source>
        <dbReference type="EMBL" id="OOH97973.1"/>
    </source>
</evidence>
<organism evidence="5 6">
    <name type="scientific">Elizabethkingia meningoseptica</name>
    <name type="common">Chryseobacterium meningosepticum</name>
    <dbReference type="NCBI Taxonomy" id="238"/>
    <lineage>
        <taxon>Bacteria</taxon>
        <taxon>Pseudomonadati</taxon>
        <taxon>Bacteroidota</taxon>
        <taxon>Flavobacteriia</taxon>
        <taxon>Flavobacteriales</taxon>
        <taxon>Weeksellaceae</taxon>
        <taxon>Elizabethkingia</taxon>
    </lineage>
</organism>
<dbReference type="AlphaFoldDB" id="A0A1V3U4M1"/>
<dbReference type="PIRSF" id="PIRSF000126">
    <property type="entry name" value="11-beta-HSD1"/>
    <property type="match status" value="1"/>
</dbReference>
<sequence length="263" mass="29062">MSEKKYAIVTGASQGMGKHIAKELAKRQFNLILVSLPDQNLNAVCQSLISGYGVKTIPYETDLCITENVMTLSQWINENFSITILINNAGLGGSMKFSDADTEYINKIIQLNVTATALLTHQLLPNLIRQPKSYILNISSIAALASIGYKTVYPASKAFVHSFSRGLQYELKDSGVLVSVAHPGPMKTTVENSERLDKQGALGKFLMTTPEKNAQKCIAQLLQGKTVIILNRLSWLIMNITPNWLKTRLISNASKKEILQQYS</sequence>
<dbReference type="OrthoDB" id="9808814at2"/>
<dbReference type="EMBL" id="MPOG01000001">
    <property type="protein sequence ID" value="OOH97973.1"/>
    <property type="molecule type" value="Genomic_DNA"/>
</dbReference>
<dbReference type="InterPro" id="IPR020904">
    <property type="entry name" value="Sc_DH/Rdtase_CS"/>
</dbReference>
<reference evidence="5 6" key="1">
    <citation type="submission" date="2016-11" db="EMBL/GenBank/DDBJ databases">
        <title>Genome sequence and comparative genomic analysis of clinical strain Elizabethkingia meningoseptica 61421 PRCM.</title>
        <authorList>
            <person name="Wang M."/>
            <person name="Hu S."/>
            <person name="Cao L."/>
            <person name="Jiang T."/>
            <person name="Zhou Y."/>
            <person name="Ming D."/>
        </authorList>
    </citation>
    <scope>NUCLEOTIDE SEQUENCE [LARGE SCALE GENOMIC DNA]</scope>
    <source>
        <strain evidence="5 6">61421 PRCM</strain>
    </source>
</reference>
<dbReference type="InterPro" id="IPR036291">
    <property type="entry name" value="NAD(P)-bd_dom_sf"/>
</dbReference>
<dbReference type="PRINTS" id="PR00081">
    <property type="entry name" value="GDHRDH"/>
</dbReference>
<proteinExistence type="inferred from homology"/>
<keyword evidence="3" id="KW-0560">Oxidoreductase</keyword>
<dbReference type="PANTHER" id="PTHR43899:SF13">
    <property type="entry name" value="RH59310P"/>
    <property type="match status" value="1"/>
</dbReference>
<dbReference type="GO" id="GO:0016491">
    <property type="term" value="F:oxidoreductase activity"/>
    <property type="evidence" value="ECO:0007669"/>
    <property type="project" value="UniProtKB-KW"/>
</dbReference>
<dbReference type="PANTHER" id="PTHR43899">
    <property type="entry name" value="RH59310P"/>
    <property type="match status" value="1"/>
</dbReference>
<dbReference type="PROSITE" id="PS00061">
    <property type="entry name" value="ADH_SHORT"/>
    <property type="match status" value="1"/>
</dbReference>
<evidence type="ECO:0000256" key="1">
    <source>
        <dbReference type="ARBA" id="ARBA00004240"/>
    </source>
</evidence>
<dbReference type="Pfam" id="PF00106">
    <property type="entry name" value="adh_short"/>
    <property type="match status" value="1"/>
</dbReference>
<gene>
    <name evidence="5" type="ORF">BMF97_01510</name>
</gene>
<accession>A0A1V3U4M1</accession>
<comment type="similarity">
    <text evidence="2 4">Belongs to the short-chain dehydrogenases/reductases (SDR) family.</text>
</comment>
<dbReference type="PRINTS" id="PR00080">
    <property type="entry name" value="SDRFAMILY"/>
</dbReference>
<name>A0A1V3U4M1_ELIME</name>
<keyword evidence="6" id="KW-1185">Reference proteome</keyword>
<dbReference type="STRING" id="238.BBD35_02600"/>
<dbReference type="SUPFAM" id="SSF51735">
    <property type="entry name" value="NAD(P)-binding Rossmann-fold domains"/>
    <property type="match status" value="1"/>
</dbReference>
<dbReference type="InterPro" id="IPR051019">
    <property type="entry name" value="VLCFA-Steroid_DH"/>
</dbReference>
<evidence type="ECO:0000313" key="6">
    <source>
        <dbReference type="Proteomes" id="UP000188947"/>
    </source>
</evidence>
<evidence type="ECO:0000256" key="4">
    <source>
        <dbReference type="RuleBase" id="RU000363"/>
    </source>
</evidence>
<dbReference type="Gene3D" id="3.40.50.720">
    <property type="entry name" value="NAD(P)-binding Rossmann-like Domain"/>
    <property type="match status" value="1"/>
</dbReference>
<dbReference type="eggNOG" id="COG0300">
    <property type="taxonomic scope" value="Bacteria"/>
</dbReference>
<dbReference type="InterPro" id="IPR002347">
    <property type="entry name" value="SDR_fam"/>
</dbReference>
<dbReference type="Proteomes" id="UP000188947">
    <property type="component" value="Unassembled WGS sequence"/>
</dbReference>
<dbReference type="RefSeq" id="WP_069215450.1">
    <property type="nucleotide sequence ID" value="NZ_CP016378.1"/>
</dbReference>
<comment type="caution">
    <text evidence="5">The sequence shown here is derived from an EMBL/GenBank/DDBJ whole genome shotgun (WGS) entry which is preliminary data.</text>
</comment>
<comment type="subcellular location">
    <subcellularLocation>
        <location evidence="1">Endoplasmic reticulum</location>
    </subcellularLocation>
</comment>
<protein>
    <submittedName>
        <fullName evidence="5">Short-chain dehydrogenase</fullName>
    </submittedName>
</protein>
<evidence type="ECO:0000256" key="2">
    <source>
        <dbReference type="ARBA" id="ARBA00006484"/>
    </source>
</evidence>